<evidence type="ECO:0000259" key="5">
    <source>
        <dbReference type="Pfam" id="PF08540"/>
    </source>
</evidence>
<evidence type="ECO:0000256" key="1">
    <source>
        <dbReference type="ARBA" id="ARBA00007061"/>
    </source>
</evidence>
<protein>
    <submittedName>
        <fullName evidence="6">Hydroxymethylglutaryl-CoA synthase, cytoplasmic</fullName>
    </submittedName>
</protein>
<proteinExistence type="inferred from homology"/>
<evidence type="ECO:0000313" key="7">
    <source>
        <dbReference type="Proteomes" id="UP000236333"/>
    </source>
</evidence>
<dbReference type="AlphaFoldDB" id="A0A2J7YMZ2"/>
<dbReference type="GO" id="GO:0004421">
    <property type="term" value="F:hydroxymethylglutaryl-CoA synthase activity"/>
    <property type="evidence" value="ECO:0007669"/>
    <property type="project" value="InterPro"/>
</dbReference>
<comment type="caution">
    <text evidence="6">The sequence shown here is derived from an EMBL/GenBank/DDBJ whole genome shotgun (WGS) entry which is preliminary data.</text>
</comment>
<dbReference type="Proteomes" id="UP000236333">
    <property type="component" value="Unassembled WGS sequence"/>
</dbReference>
<organism evidence="6 7">
    <name type="scientific">Tetrabaena socialis</name>
    <dbReference type="NCBI Taxonomy" id="47790"/>
    <lineage>
        <taxon>Eukaryota</taxon>
        <taxon>Viridiplantae</taxon>
        <taxon>Chlorophyta</taxon>
        <taxon>core chlorophytes</taxon>
        <taxon>Chlorophyceae</taxon>
        <taxon>CS clade</taxon>
        <taxon>Chlamydomonadales</taxon>
        <taxon>Tetrabaenaceae</taxon>
        <taxon>Tetrabaena</taxon>
    </lineage>
</organism>
<dbReference type="InterPro" id="IPR016039">
    <property type="entry name" value="Thiolase-like"/>
</dbReference>
<feature type="domain" description="Hydroxymethylglutaryl-coenzyme A synthase N-terminal" evidence="4">
    <location>
        <begin position="62"/>
        <end position="128"/>
    </location>
</feature>
<gene>
    <name evidence="6" type="ORF">TSOC_015324</name>
</gene>
<dbReference type="EMBL" id="PGGS01004991">
    <property type="protein sequence ID" value="PNG89391.1"/>
    <property type="molecule type" value="Genomic_DNA"/>
</dbReference>
<dbReference type="SUPFAM" id="SSF53901">
    <property type="entry name" value="Thiolase-like"/>
    <property type="match status" value="2"/>
</dbReference>
<dbReference type="OrthoDB" id="1269963at2759"/>
<reference evidence="6 7" key="1">
    <citation type="journal article" date="2017" name="Mol. Biol. Evol.">
        <title>The 4-celled Tetrabaena socialis nuclear genome reveals the essential components for genetic control of cell number at the origin of multicellularity in the volvocine lineage.</title>
        <authorList>
            <person name="Featherston J."/>
            <person name="Arakaki Y."/>
            <person name="Hanschen E.R."/>
            <person name="Ferris P.J."/>
            <person name="Michod R.E."/>
            <person name="Olson B.J.S.C."/>
            <person name="Nozaki H."/>
            <person name="Durand P.M."/>
        </authorList>
    </citation>
    <scope>NUCLEOTIDE SEQUENCE [LARGE SCALE GENOMIC DNA]</scope>
    <source>
        <strain evidence="6 7">NIES-571</strain>
    </source>
</reference>
<sequence length="177" mass="17911">VATESGVDRSKSIKSHLLQLFNRQPPQPSTPNQTAAAAAAASTPSGSHRGGGGWAGLGPPSEGTDMVHACYGGTAALLAAAAWVESRRWDGRLAMVVAADVALYAPGSAARPTGGCGAVALLVGPSAPLVLDPLWYGSHSEHAYDFYKPLGDLPYPTVDGRLTLSQYLGAAGACAAA</sequence>
<comment type="similarity">
    <text evidence="1">Belongs to the thiolase-like superfamily. HMG-CoA synthase family.</text>
</comment>
<feature type="region of interest" description="Disordered" evidence="3">
    <location>
        <begin position="21"/>
        <end position="59"/>
    </location>
</feature>
<dbReference type="GO" id="GO:0006084">
    <property type="term" value="P:acetyl-CoA metabolic process"/>
    <property type="evidence" value="ECO:0007669"/>
    <property type="project" value="InterPro"/>
</dbReference>
<feature type="compositionally biased region" description="Low complexity" evidence="3">
    <location>
        <begin position="30"/>
        <end position="47"/>
    </location>
</feature>
<dbReference type="Pfam" id="PF08540">
    <property type="entry name" value="HMG_CoA_synt_C"/>
    <property type="match status" value="1"/>
</dbReference>
<feature type="non-terminal residue" evidence="6">
    <location>
        <position position="177"/>
    </location>
</feature>
<evidence type="ECO:0000256" key="3">
    <source>
        <dbReference type="SAM" id="MobiDB-lite"/>
    </source>
</evidence>
<keyword evidence="2" id="KW-0808">Transferase</keyword>
<dbReference type="Pfam" id="PF01154">
    <property type="entry name" value="HMG_CoA_synt_N"/>
    <property type="match status" value="1"/>
</dbReference>
<dbReference type="PANTHER" id="PTHR43323">
    <property type="entry name" value="3-HYDROXY-3-METHYLGLUTARYL COENZYME A SYNTHASE"/>
    <property type="match status" value="1"/>
</dbReference>
<keyword evidence="7" id="KW-1185">Reference proteome</keyword>
<evidence type="ECO:0000313" key="6">
    <source>
        <dbReference type="EMBL" id="PNG89391.1"/>
    </source>
</evidence>
<dbReference type="InterPro" id="IPR013746">
    <property type="entry name" value="HMG_CoA_synt_C_dom"/>
</dbReference>
<dbReference type="GO" id="GO:0010142">
    <property type="term" value="P:farnesyl diphosphate biosynthetic process, mevalonate pathway"/>
    <property type="evidence" value="ECO:0007669"/>
    <property type="project" value="InterPro"/>
</dbReference>
<name>A0A2J7YMZ2_9CHLO</name>
<evidence type="ECO:0000256" key="2">
    <source>
        <dbReference type="ARBA" id="ARBA00022679"/>
    </source>
</evidence>
<dbReference type="Gene3D" id="3.40.47.10">
    <property type="match status" value="1"/>
</dbReference>
<accession>A0A2J7YMZ2</accession>
<feature type="non-terminal residue" evidence="6">
    <location>
        <position position="1"/>
    </location>
</feature>
<dbReference type="InterPro" id="IPR013528">
    <property type="entry name" value="HMG_CoA_synth_N"/>
</dbReference>
<dbReference type="PANTHER" id="PTHR43323:SF2">
    <property type="entry name" value="HYDROXYMETHYLGLUTARYL-COA SYNTHASE"/>
    <property type="match status" value="1"/>
</dbReference>
<evidence type="ECO:0000259" key="4">
    <source>
        <dbReference type="Pfam" id="PF01154"/>
    </source>
</evidence>
<feature type="domain" description="Hydroxymethylglutaryl-coenzyme A synthase C-terminal" evidence="5">
    <location>
        <begin position="130"/>
        <end position="174"/>
    </location>
</feature>